<dbReference type="CDD" id="cd00112">
    <property type="entry name" value="LDLa"/>
    <property type="match status" value="1"/>
</dbReference>
<dbReference type="InterPro" id="IPR020864">
    <property type="entry name" value="MACPF"/>
</dbReference>
<keyword evidence="6" id="KW-0245">EGF-like domain</keyword>
<dbReference type="Gene3D" id="3.30.60.30">
    <property type="match status" value="2"/>
</dbReference>
<dbReference type="SUPFAM" id="SSF57424">
    <property type="entry name" value="LDL receptor-like module"/>
    <property type="match status" value="1"/>
</dbReference>
<feature type="chain" id="PRO_5041679768" evidence="23">
    <location>
        <begin position="23"/>
        <end position="934"/>
    </location>
</feature>
<accession>A0AA97JQ13</accession>
<evidence type="ECO:0000256" key="3">
    <source>
        <dbReference type="ARBA" id="ARBA00009214"/>
    </source>
</evidence>
<keyword evidence="14" id="KW-0391">Immunity</keyword>
<keyword evidence="8" id="KW-0399">Innate immunity</keyword>
<evidence type="ECO:0000256" key="23">
    <source>
        <dbReference type="SAM" id="SignalP"/>
    </source>
</evidence>
<keyword evidence="18 22" id="KW-1015">Disulfide bond</keyword>
<dbReference type="SMART" id="SM00209">
    <property type="entry name" value="TSP1"/>
    <property type="match status" value="3"/>
</dbReference>
<dbReference type="SUPFAM" id="SSF57535">
    <property type="entry name" value="Complement control module/SCR domain"/>
    <property type="match status" value="2"/>
</dbReference>
<dbReference type="GO" id="GO:0005579">
    <property type="term" value="C:membrane attack complex"/>
    <property type="evidence" value="ECO:0007669"/>
    <property type="project" value="UniProtKB-KW"/>
</dbReference>
<evidence type="ECO:0000313" key="26">
    <source>
        <dbReference type="Proteomes" id="UP001190640"/>
    </source>
</evidence>
<evidence type="ECO:0000256" key="8">
    <source>
        <dbReference type="ARBA" id="ARBA00022588"/>
    </source>
</evidence>
<dbReference type="SMART" id="SM00057">
    <property type="entry name" value="FIMAC"/>
    <property type="match status" value="2"/>
</dbReference>
<organism evidence="26 27">
    <name type="scientific">Eublepharis macularius</name>
    <name type="common">Leopard gecko</name>
    <name type="synonym">Cyrtodactylus macularius</name>
    <dbReference type="NCBI Taxonomy" id="481883"/>
    <lineage>
        <taxon>Eukaryota</taxon>
        <taxon>Metazoa</taxon>
        <taxon>Chordata</taxon>
        <taxon>Craniata</taxon>
        <taxon>Vertebrata</taxon>
        <taxon>Euteleostomi</taxon>
        <taxon>Lepidosauria</taxon>
        <taxon>Squamata</taxon>
        <taxon>Bifurcata</taxon>
        <taxon>Gekkota</taxon>
        <taxon>Eublepharidae</taxon>
        <taxon>Eublepharinae</taxon>
        <taxon>Eublepharis</taxon>
    </lineage>
</organism>
<evidence type="ECO:0000256" key="5">
    <source>
        <dbReference type="ARBA" id="ARBA00022525"/>
    </source>
</evidence>
<keyword evidence="19" id="KW-0325">Glycoprotein</keyword>
<dbReference type="SMART" id="SM00192">
    <property type="entry name" value="LDLa"/>
    <property type="match status" value="1"/>
</dbReference>
<evidence type="ECO:0000259" key="24">
    <source>
        <dbReference type="PROSITE" id="PS50923"/>
    </source>
</evidence>
<evidence type="ECO:0000256" key="14">
    <source>
        <dbReference type="ARBA" id="ARBA00022859"/>
    </source>
</evidence>
<keyword evidence="16" id="KW-0473">Membrane attack complex</keyword>
<evidence type="ECO:0000256" key="20">
    <source>
        <dbReference type="ARBA" id="ARBA00023298"/>
    </source>
</evidence>
<evidence type="ECO:0000256" key="15">
    <source>
        <dbReference type="ARBA" id="ARBA00022875"/>
    </source>
</evidence>
<keyword evidence="9 22" id="KW-0768">Sushi</keyword>
<evidence type="ECO:0000256" key="21">
    <source>
        <dbReference type="PROSITE-ProRule" id="PRU00124"/>
    </source>
</evidence>
<gene>
    <name evidence="27" type="primary">LOC129334250</name>
</gene>
<dbReference type="Proteomes" id="UP001190640">
    <property type="component" value="Chromosome 8"/>
</dbReference>
<keyword evidence="15" id="KW-0180">Complement pathway</keyword>
<dbReference type="PRINTS" id="PR00764">
    <property type="entry name" value="COMPLEMENTC9"/>
</dbReference>
<dbReference type="GeneID" id="129334250"/>
<sequence>MDKNVNLLFLILLHTAIENTEGCYCDHYPWAAWSSCSKTCNSGTQSRQRQIVMDEYYRKNFCGQLCTTQESKSCNQQMCPINCELGDFGPWSECDPCVRKQFRVRTLTRPSQFGGQPCREQLVDDRRCYPTKVCNIEEVNCENKFHCENGRCLSRSLECNGENDCGDNSDERNCGRIRTVCNRRHENIPGVQLMGHGFHLLAGESRGEVLGNSFNGGKCILVKSNDTRKTFRVPANLEAVSFQIENDEDYVESDFYSDLIPLHSTSSQASSSSSSGRSSSGIPLLFSKKKKVKITSSSSFKEAIQASYKKNSNFIRIHKVVAVSNFTVKPSDLQLSGVFLKALNSLPLEYNYALYSRIFDDFGTHYYTSGSMGGTYDLLYQYSAEELKNSGLTEQEVNECVRTETTRRVFFRKKKKVHIKCTNNKMTEQHEGSILQSSEKSISLVKGGRSQYAAALAWEKTGSFPEHTVYTNWLESTKDNPIVVDFELASILDLVKNFPCAVTKRRNLRRALIEYMERFDPCRCAPCPNNGRPVLSGTECLCVCQAGTYGDNCEIRAPDYKSVAVDGYWSCWSAWSPCDASHKRRRSRVCNNPSPLNGGKPCEGEQQQEEECYVSIFADRGALCINDNEAKRESDIFVGQPELGCLKPDPPEHGFIRNEKSHYAVGEDAEVVCLSGYNLVGYQFLRCLPDQTWAQQLLECQPSACPRPSVSHQVSISPFKSEYQIGETIQLTCPTAFVLTGHTQYACRKDLSWSPPILRPLTCRRDEQTRIQGNCSPGQKQVGSQCVCASPTEDCGHYSEELCVLDSASQLALTKSSCQYLAEKCLGDLSFHFLHSGPCPSDSDLSWAVERARISMRSTKRETCGYDTCYDWEKCSESHAECLCLLPYQCPRGGGNLFCVRVGSRKVTANLCMLGALKCSNGNNEVLNEGGCLD</sequence>
<evidence type="ECO:0000256" key="1">
    <source>
        <dbReference type="ARBA" id="ARBA00004276"/>
    </source>
</evidence>
<comment type="caution">
    <text evidence="22">Lacks conserved residue(s) required for the propagation of feature annotation.</text>
</comment>
<dbReference type="InterPro" id="IPR020863">
    <property type="entry name" value="MACPF_CS"/>
</dbReference>
<proteinExistence type="inferred from homology"/>
<feature type="domain" description="Sushi" evidence="24">
    <location>
        <begin position="643"/>
        <end position="702"/>
    </location>
</feature>
<dbReference type="SUPFAM" id="SSF82895">
    <property type="entry name" value="TSP-1 type 1 repeat"/>
    <property type="match status" value="3"/>
</dbReference>
<feature type="disulfide bond" evidence="22">
    <location>
        <begin position="673"/>
        <end position="700"/>
    </location>
</feature>
<evidence type="ECO:0000256" key="10">
    <source>
        <dbReference type="ARBA" id="ARBA00022692"/>
    </source>
</evidence>
<dbReference type="InterPro" id="IPR002172">
    <property type="entry name" value="LDrepeatLR_classA_rpt"/>
</dbReference>
<protein>
    <submittedName>
        <fullName evidence="27">Complement component C6-like</fullName>
    </submittedName>
</protein>
<feature type="disulfide bond" evidence="21">
    <location>
        <begin position="147"/>
        <end position="165"/>
    </location>
</feature>
<evidence type="ECO:0000256" key="13">
    <source>
        <dbReference type="ARBA" id="ARBA00022852"/>
    </source>
</evidence>
<comment type="subcellular location">
    <subcellularLocation>
        <location evidence="2">Secreted</location>
    </subcellularLocation>
    <subcellularLocation>
        <location evidence="1">Target cell membrane</location>
        <topology evidence="1">Multi-pass membrane protein</topology>
    </subcellularLocation>
</comment>
<feature type="signal peptide" evidence="23">
    <location>
        <begin position="1"/>
        <end position="22"/>
    </location>
</feature>
<dbReference type="InterPro" id="IPR036055">
    <property type="entry name" value="LDL_receptor-like_sf"/>
</dbReference>
<dbReference type="Gene3D" id="2.20.100.10">
    <property type="entry name" value="Thrombospondin type-1 (TSP1) repeat"/>
    <property type="match status" value="3"/>
</dbReference>
<feature type="domain" description="MACPF" evidence="25">
    <location>
        <begin position="177"/>
        <end position="523"/>
    </location>
</feature>
<keyword evidence="12" id="KW-0677">Repeat</keyword>
<dbReference type="Pfam" id="PF21288">
    <property type="entry name" value="Kazal_C6"/>
    <property type="match status" value="1"/>
</dbReference>
<dbReference type="GO" id="GO:0006958">
    <property type="term" value="P:complement activation, classical pathway"/>
    <property type="evidence" value="ECO:0007669"/>
    <property type="project" value="UniProtKB-KW"/>
</dbReference>
<dbReference type="FunFam" id="4.10.400.10:FF:000065">
    <property type="entry name" value="Transmembrane protease serine 7"/>
    <property type="match status" value="1"/>
</dbReference>
<dbReference type="KEGG" id="emc:129334250"/>
<dbReference type="Pfam" id="PF00084">
    <property type="entry name" value="Sushi"/>
    <property type="match status" value="2"/>
</dbReference>
<dbReference type="Pfam" id="PF00057">
    <property type="entry name" value="Ldl_recept_a"/>
    <property type="match status" value="1"/>
</dbReference>
<dbReference type="CDD" id="cd00033">
    <property type="entry name" value="CCP"/>
    <property type="match status" value="2"/>
</dbReference>
<dbReference type="RefSeq" id="XP_054842167.1">
    <property type="nucleotide sequence ID" value="XM_054986192.1"/>
</dbReference>
<evidence type="ECO:0000313" key="27">
    <source>
        <dbReference type="RefSeq" id="XP_054842167.1"/>
    </source>
</evidence>
<keyword evidence="5" id="KW-0964">Secreted</keyword>
<dbReference type="PROSITE" id="PS01209">
    <property type="entry name" value="LDLRA_1"/>
    <property type="match status" value="1"/>
</dbReference>
<dbReference type="InterPro" id="IPR023415">
    <property type="entry name" value="LDLR_class-A_CS"/>
</dbReference>
<keyword evidence="7" id="KW-1052">Target cell membrane</keyword>
<dbReference type="GO" id="GO:0031640">
    <property type="term" value="P:killing of cells of another organism"/>
    <property type="evidence" value="ECO:0007669"/>
    <property type="project" value="UniProtKB-KW"/>
</dbReference>
<dbReference type="InterPro" id="IPR000884">
    <property type="entry name" value="TSP1_rpt"/>
</dbReference>
<evidence type="ECO:0000256" key="9">
    <source>
        <dbReference type="ARBA" id="ARBA00022659"/>
    </source>
</evidence>
<dbReference type="PROSITE" id="PS50068">
    <property type="entry name" value="LDLRA_2"/>
    <property type="match status" value="1"/>
</dbReference>
<keyword evidence="17" id="KW-0472">Membrane</keyword>
<keyword evidence="4" id="KW-1134">Transmembrane beta strand</keyword>
<dbReference type="PROSITE" id="PS51412">
    <property type="entry name" value="MACPF_2"/>
    <property type="match status" value="1"/>
</dbReference>
<evidence type="ECO:0000256" key="22">
    <source>
        <dbReference type="PROSITE-ProRule" id="PRU00302"/>
    </source>
</evidence>
<dbReference type="PANTHER" id="PTHR45742:SF4">
    <property type="entry name" value="COMPLEMENT COMPONENT C6"/>
    <property type="match status" value="1"/>
</dbReference>
<dbReference type="PROSITE" id="PS50092">
    <property type="entry name" value="TSP1"/>
    <property type="match status" value="3"/>
</dbReference>
<dbReference type="InterPro" id="IPR003884">
    <property type="entry name" value="FacI_MAC"/>
</dbReference>
<dbReference type="Gene3D" id="4.10.400.10">
    <property type="entry name" value="Low-density Lipoprotein Receptor"/>
    <property type="match status" value="1"/>
</dbReference>
<dbReference type="GO" id="GO:0005576">
    <property type="term" value="C:extracellular region"/>
    <property type="evidence" value="ECO:0007669"/>
    <property type="project" value="UniProtKB-SubCell"/>
</dbReference>
<keyword evidence="11 23" id="KW-0732">Signal</keyword>
<dbReference type="FunFam" id="2.20.100.10:FF:000002">
    <property type="entry name" value="Unc-5 netrin receptor C"/>
    <property type="match status" value="1"/>
</dbReference>
<evidence type="ECO:0000256" key="16">
    <source>
        <dbReference type="ARBA" id="ARBA00023058"/>
    </source>
</evidence>
<evidence type="ECO:0000256" key="12">
    <source>
        <dbReference type="ARBA" id="ARBA00022737"/>
    </source>
</evidence>
<evidence type="ECO:0000256" key="2">
    <source>
        <dbReference type="ARBA" id="ARBA00004613"/>
    </source>
</evidence>
<dbReference type="Pfam" id="PF01823">
    <property type="entry name" value="MACPF"/>
    <property type="match status" value="1"/>
</dbReference>
<name>A0AA97JQ13_EUBMA</name>
<evidence type="ECO:0000256" key="11">
    <source>
        <dbReference type="ARBA" id="ARBA00022729"/>
    </source>
</evidence>
<evidence type="ECO:0000256" key="17">
    <source>
        <dbReference type="ARBA" id="ARBA00023136"/>
    </source>
</evidence>
<dbReference type="AlphaFoldDB" id="A0AA97JQ13"/>
<keyword evidence="20" id="KW-1053">Target membrane</keyword>
<reference evidence="27" key="1">
    <citation type="submission" date="2025-08" db="UniProtKB">
        <authorList>
            <consortium name="RefSeq"/>
        </authorList>
    </citation>
    <scope>IDENTIFICATION</scope>
    <source>
        <tissue evidence="27">Blood</tissue>
    </source>
</reference>
<dbReference type="InterPro" id="IPR000436">
    <property type="entry name" value="Sushi_SCR_CCP_dom"/>
</dbReference>
<dbReference type="InterPro" id="IPR036383">
    <property type="entry name" value="TSP1_rpt_sf"/>
</dbReference>
<evidence type="ECO:0000256" key="19">
    <source>
        <dbReference type="ARBA" id="ARBA00023180"/>
    </source>
</evidence>
<evidence type="ECO:0000256" key="6">
    <source>
        <dbReference type="ARBA" id="ARBA00022536"/>
    </source>
</evidence>
<dbReference type="InterPro" id="IPR048831">
    <property type="entry name" value="C8A_B_C6_EGF-like"/>
</dbReference>
<dbReference type="InterPro" id="IPR048828">
    <property type="entry name" value="C6_KAZAL"/>
</dbReference>
<evidence type="ECO:0000256" key="4">
    <source>
        <dbReference type="ARBA" id="ARBA00022452"/>
    </source>
</evidence>
<dbReference type="SMART" id="SM00457">
    <property type="entry name" value="MACPF"/>
    <property type="match status" value="1"/>
</dbReference>
<dbReference type="InterPro" id="IPR001862">
    <property type="entry name" value="MAC_perforin"/>
</dbReference>
<dbReference type="SMART" id="SM00032">
    <property type="entry name" value="CCP"/>
    <property type="match status" value="2"/>
</dbReference>
<dbReference type="PROSITE" id="PS50923">
    <property type="entry name" value="SUSHI"/>
    <property type="match status" value="2"/>
</dbReference>
<evidence type="ECO:0000256" key="7">
    <source>
        <dbReference type="ARBA" id="ARBA00022537"/>
    </source>
</evidence>
<evidence type="ECO:0000259" key="25">
    <source>
        <dbReference type="PROSITE" id="PS51412"/>
    </source>
</evidence>
<keyword evidence="10" id="KW-0812">Transmembrane</keyword>
<dbReference type="Gene3D" id="2.10.70.10">
    <property type="entry name" value="Complement Module, domain 1"/>
    <property type="match status" value="2"/>
</dbReference>
<dbReference type="PANTHER" id="PTHR45742">
    <property type="entry name" value="COMPLEMENT COMPONENT C6"/>
    <property type="match status" value="1"/>
</dbReference>
<comment type="similarity">
    <text evidence="3">Belongs to the complement C6/C7/C8/C9 family.</text>
</comment>
<feature type="domain" description="Sushi" evidence="24">
    <location>
        <begin position="703"/>
        <end position="765"/>
    </location>
</feature>
<dbReference type="InterPro" id="IPR035976">
    <property type="entry name" value="Sushi/SCR/CCP_sf"/>
</dbReference>
<feature type="disulfide bond" evidence="21">
    <location>
        <begin position="159"/>
        <end position="174"/>
    </location>
</feature>
<dbReference type="Pfam" id="PF21195">
    <property type="entry name" value="EGF_C8A_B_C6"/>
    <property type="match status" value="1"/>
</dbReference>
<keyword evidence="13" id="KW-0204">Cytolysis</keyword>
<evidence type="ECO:0000256" key="18">
    <source>
        <dbReference type="ARBA" id="ARBA00023157"/>
    </source>
</evidence>
<dbReference type="Pfam" id="PF00090">
    <property type="entry name" value="TSP_1"/>
    <property type="match status" value="3"/>
</dbReference>
<dbReference type="GO" id="GO:0044218">
    <property type="term" value="C:other organism cell membrane"/>
    <property type="evidence" value="ECO:0007669"/>
    <property type="project" value="UniProtKB-KW"/>
</dbReference>
<dbReference type="PROSITE" id="PS00279">
    <property type="entry name" value="MACPF_1"/>
    <property type="match status" value="1"/>
</dbReference>
<dbReference type="GO" id="GO:0045087">
    <property type="term" value="P:innate immune response"/>
    <property type="evidence" value="ECO:0007669"/>
    <property type="project" value="UniProtKB-KW"/>
</dbReference>
<keyword evidence="26" id="KW-1185">Reference proteome</keyword>